<dbReference type="AlphaFoldDB" id="A0A1G1KVE3"/>
<comment type="caution">
    <text evidence="6">The sequence shown here is derived from an EMBL/GenBank/DDBJ whole genome shotgun (WGS) entry which is preliminary data.</text>
</comment>
<dbReference type="EMBL" id="MHFR01000045">
    <property type="protein sequence ID" value="OGW96934.1"/>
    <property type="molecule type" value="Genomic_DNA"/>
</dbReference>
<reference evidence="6 7" key="1">
    <citation type="journal article" date="2016" name="Nat. Commun.">
        <title>Thousands of microbial genomes shed light on interconnected biogeochemical processes in an aquifer system.</title>
        <authorList>
            <person name="Anantharaman K."/>
            <person name="Brown C.T."/>
            <person name="Hug L.A."/>
            <person name="Sharon I."/>
            <person name="Castelle C.J."/>
            <person name="Probst A.J."/>
            <person name="Thomas B.C."/>
            <person name="Singh A."/>
            <person name="Wilkins M.J."/>
            <person name="Karaoz U."/>
            <person name="Brodie E.L."/>
            <person name="Williams K.H."/>
            <person name="Hubbard S.S."/>
            <person name="Banfield J.F."/>
        </authorList>
    </citation>
    <scope>NUCLEOTIDE SEQUENCE [LARGE SCALE GENOMIC DNA]</scope>
</reference>
<dbReference type="CDD" id="cd04186">
    <property type="entry name" value="GT_2_like_c"/>
    <property type="match status" value="1"/>
</dbReference>
<evidence type="ECO:0000313" key="6">
    <source>
        <dbReference type="EMBL" id="OGW96934.1"/>
    </source>
</evidence>
<evidence type="ECO:0000313" key="7">
    <source>
        <dbReference type="Proteomes" id="UP000178187"/>
    </source>
</evidence>
<name>A0A1G1KVE3_9BACT</name>
<sequence>MELQNKGKVSVIIPNYNGGDPIQKCIESVLTQTYRPIEIVVVDNASKDGSFEQILKRFPQLKAIQTGYNSGWGIACNIGMNATQSDYIALINNDAYLDPKCVEEMVKAINLHPRYGSCASRILLWDDSKTIEVCGLDIYKDGSSSGRGRLQPADTYMKIEEVFCANDCCCLYRREMINEIGDYDPDFFIYCDETDMGWKHQIAGWKCIYTPHAIAYHAHSRAAGSYSAFKAFHVERNRIYICFKYFPVDLLILSFFYSAYRYLYQLYLSIKDKKGALAHYRKQNSLFSGVMILLKAHWAALMKFPVMWKRRNEMKPFKRLSRSDIFELFTKYGISTKQMAKYE</sequence>
<dbReference type="Proteomes" id="UP000178187">
    <property type="component" value="Unassembled WGS sequence"/>
</dbReference>
<dbReference type="Gene3D" id="3.90.550.10">
    <property type="entry name" value="Spore Coat Polysaccharide Biosynthesis Protein SpsA, Chain A"/>
    <property type="match status" value="1"/>
</dbReference>
<gene>
    <name evidence="6" type="ORF">A3G33_02935</name>
</gene>
<proteinExistence type="inferred from homology"/>
<dbReference type="PANTHER" id="PTHR43179:SF12">
    <property type="entry name" value="GALACTOFURANOSYLTRANSFERASE GLFT2"/>
    <property type="match status" value="1"/>
</dbReference>
<dbReference type="GO" id="GO:0016757">
    <property type="term" value="F:glycosyltransferase activity"/>
    <property type="evidence" value="ECO:0007669"/>
    <property type="project" value="UniProtKB-KW"/>
</dbReference>
<keyword evidence="2" id="KW-0328">Glycosyltransferase</keyword>
<organism evidence="6 7">
    <name type="scientific">Candidatus Danuiimicrobium aquiferis</name>
    <dbReference type="NCBI Taxonomy" id="1801832"/>
    <lineage>
        <taxon>Bacteria</taxon>
        <taxon>Pseudomonadati</taxon>
        <taxon>Candidatus Omnitrophota</taxon>
        <taxon>Candidatus Danuiimicrobium</taxon>
    </lineage>
</organism>
<dbReference type="InterPro" id="IPR001173">
    <property type="entry name" value="Glyco_trans_2-like"/>
</dbReference>
<dbReference type="Pfam" id="PF00535">
    <property type="entry name" value="Glycos_transf_2"/>
    <property type="match status" value="1"/>
</dbReference>
<dbReference type="InterPro" id="IPR029044">
    <property type="entry name" value="Nucleotide-diphossugar_trans"/>
</dbReference>
<keyword evidence="4" id="KW-1133">Transmembrane helix</keyword>
<dbReference type="SUPFAM" id="SSF53448">
    <property type="entry name" value="Nucleotide-diphospho-sugar transferases"/>
    <property type="match status" value="1"/>
</dbReference>
<feature type="transmembrane region" description="Helical" evidence="4">
    <location>
        <begin position="245"/>
        <end position="264"/>
    </location>
</feature>
<comment type="similarity">
    <text evidence="1">Belongs to the glycosyltransferase 2 family.</text>
</comment>
<accession>A0A1G1KVE3</accession>
<evidence type="ECO:0000259" key="5">
    <source>
        <dbReference type="Pfam" id="PF00535"/>
    </source>
</evidence>
<evidence type="ECO:0000256" key="4">
    <source>
        <dbReference type="SAM" id="Phobius"/>
    </source>
</evidence>
<keyword evidence="3" id="KW-0808">Transferase</keyword>
<keyword evidence="4" id="KW-0472">Membrane</keyword>
<keyword evidence="4" id="KW-0812">Transmembrane</keyword>
<evidence type="ECO:0000256" key="1">
    <source>
        <dbReference type="ARBA" id="ARBA00006739"/>
    </source>
</evidence>
<protein>
    <recommendedName>
        <fullName evidence="5">Glycosyltransferase 2-like domain-containing protein</fullName>
    </recommendedName>
</protein>
<evidence type="ECO:0000256" key="2">
    <source>
        <dbReference type="ARBA" id="ARBA00022676"/>
    </source>
</evidence>
<evidence type="ECO:0000256" key="3">
    <source>
        <dbReference type="ARBA" id="ARBA00022679"/>
    </source>
</evidence>
<feature type="transmembrane region" description="Helical" evidence="4">
    <location>
        <begin position="285"/>
        <end position="308"/>
    </location>
</feature>
<dbReference type="PANTHER" id="PTHR43179">
    <property type="entry name" value="RHAMNOSYLTRANSFERASE WBBL"/>
    <property type="match status" value="1"/>
</dbReference>
<feature type="domain" description="Glycosyltransferase 2-like" evidence="5">
    <location>
        <begin position="10"/>
        <end position="180"/>
    </location>
</feature>